<reference evidence="1" key="2">
    <citation type="submission" date="2025-09" db="UniProtKB">
        <authorList>
            <consortium name="Ensembl"/>
        </authorList>
    </citation>
    <scope>IDENTIFICATION</scope>
</reference>
<protein>
    <submittedName>
        <fullName evidence="1">Uncharacterized protein</fullName>
    </submittedName>
</protein>
<dbReference type="AlphaFoldDB" id="A0A671PC24"/>
<accession>A0A671PC24</accession>
<evidence type="ECO:0000313" key="1">
    <source>
        <dbReference type="Ensembl" id="ENSSANP00000056309.1"/>
    </source>
</evidence>
<reference evidence="1" key="1">
    <citation type="submission" date="2025-08" db="UniProtKB">
        <authorList>
            <consortium name="Ensembl"/>
        </authorList>
    </citation>
    <scope>IDENTIFICATION</scope>
</reference>
<evidence type="ECO:0000313" key="2">
    <source>
        <dbReference type="Proteomes" id="UP000472260"/>
    </source>
</evidence>
<organism evidence="1 2">
    <name type="scientific">Sinocyclocheilus anshuiensis</name>
    <dbReference type="NCBI Taxonomy" id="1608454"/>
    <lineage>
        <taxon>Eukaryota</taxon>
        <taxon>Metazoa</taxon>
        <taxon>Chordata</taxon>
        <taxon>Craniata</taxon>
        <taxon>Vertebrata</taxon>
        <taxon>Euteleostomi</taxon>
        <taxon>Actinopterygii</taxon>
        <taxon>Neopterygii</taxon>
        <taxon>Teleostei</taxon>
        <taxon>Ostariophysi</taxon>
        <taxon>Cypriniformes</taxon>
        <taxon>Cyprinidae</taxon>
        <taxon>Cyprininae</taxon>
        <taxon>Sinocyclocheilus</taxon>
    </lineage>
</organism>
<proteinExistence type="predicted"/>
<dbReference type="Proteomes" id="UP000472260">
    <property type="component" value="Unassembled WGS sequence"/>
</dbReference>
<name>A0A671PC24_9TELE</name>
<keyword evidence="2" id="KW-1185">Reference proteome</keyword>
<sequence>TNTGGVKMIFGTGTKLTVQSGMAQ</sequence>
<dbReference type="Ensembl" id="ENSSANT00000059923.1">
    <property type="protein sequence ID" value="ENSSANP00000056309.1"/>
    <property type="gene ID" value="ENSSANG00000028241.1"/>
</dbReference>